<accession>A0AAW2CTU2</accession>
<reference evidence="1 2" key="1">
    <citation type="submission" date="2024-01" db="EMBL/GenBank/DDBJ databases">
        <title>A telomere-to-telomere, gap-free genome of sweet tea (Lithocarpus litseifolius).</title>
        <authorList>
            <person name="Zhou J."/>
        </authorList>
    </citation>
    <scope>NUCLEOTIDE SEQUENCE [LARGE SCALE GENOMIC DNA]</scope>
    <source>
        <strain evidence="1">Zhou-2022a</strain>
        <tissue evidence="1">Leaf</tissue>
    </source>
</reference>
<dbReference type="AlphaFoldDB" id="A0AAW2CTU2"/>
<sequence>MAHKNDFRVRDAGNNHLLFTFELEFDVEKVLIREPLSFDRHLVVLQRYDEISPMEEVDLSKSMFCIQIHNLPLSWLTPDVAMEIGDSLGESMRPVSGSVAETKTSGSTDIVKVMELSPKEVEKLSGRLEVLGEQFQQGTTEIVEAKNKEVLVMDFEKKLQDVDKALTVDYVYSNLNSSGLESVKDDSGNLSASITHVTLVHRELRYTLALKGKGDMININGLFGSLEREESRGE</sequence>
<dbReference type="EMBL" id="JAZDWU010000005">
    <property type="protein sequence ID" value="KAL0001497.1"/>
    <property type="molecule type" value="Genomic_DNA"/>
</dbReference>
<keyword evidence="2" id="KW-1185">Reference proteome</keyword>
<evidence type="ECO:0000313" key="1">
    <source>
        <dbReference type="EMBL" id="KAL0001497.1"/>
    </source>
</evidence>
<comment type="caution">
    <text evidence="1">The sequence shown here is derived from an EMBL/GenBank/DDBJ whole genome shotgun (WGS) entry which is preliminary data.</text>
</comment>
<proteinExistence type="predicted"/>
<protein>
    <submittedName>
        <fullName evidence="1">Uncharacterized protein</fullName>
    </submittedName>
</protein>
<evidence type="ECO:0000313" key="2">
    <source>
        <dbReference type="Proteomes" id="UP001459277"/>
    </source>
</evidence>
<dbReference type="Proteomes" id="UP001459277">
    <property type="component" value="Unassembled WGS sequence"/>
</dbReference>
<gene>
    <name evidence="1" type="ORF">SO802_015278</name>
</gene>
<name>A0AAW2CTU2_9ROSI</name>
<organism evidence="1 2">
    <name type="scientific">Lithocarpus litseifolius</name>
    <dbReference type="NCBI Taxonomy" id="425828"/>
    <lineage>
        <taxon>Eukaryota</taxon>
        <taxon>Viridiplantae</taxon>
        <taxon>Streptophyta</taxon>
        <taxon>Embryophyta</taxon>
        <taxon>Tracheophyta</taxon>
        <taxon>Spermatophyta</taxon>
        <taxon>Magnoliopsida</taxon>
        <taxon>eudicotyledons</taxon>
        <taxon>Gunneridae</taxon>
        <taxon>Pentapetalae</taxon>
        <taxon>rosids</taxon>
        <taxon>fabids</taxon>
        <taxon>Fagales</taxon>
        <taxon>Fagaceae</taxon>
        <taxon>Lithocarpus</taxon>
    </lineage>
</organism>